<evidence type="ECO:0000313" key="1">
    <source>
        <dbReference type="EMBL" id="CAM9489893.1"/>
    </source>
</evidence>
<name>A0AC59Y8X8_RANTA</name>
<reference evidence="1" key="2">
    <citation type="submission" date="2025-03" db="EMBL/GenBank/DDBJ databases">
        <authorList>
            <consortium name="ELIXIR-Norway"/>
            <consortium name="Elixir Norway"/>
        </authorList>
    </citation>
    <scope>NUCLEOTIDE SEQUENCE</scope>
</reference>
<sequence length="134" mass="14039">MSSQRGNSQRQWEAARVRDQGGPSGRSVLVSEQQQAAGRLASCPASGPMAGARELAGGGPALLRRYVEFVRGPGRQDTLLRVFLGGTWTSFITESSGHPNPVQPGLPECVAEYLGPPPPGFLLILVTQGTGRGG</sequence>
<reference evidence="1" key="1">
    <citation type="submission" date="2023-05" db="EMBL/GenBank/DDBJ databases">
        <authorList>
            <consortium name="ELIXIR-Norway"/>
        </authorList>
    </citation>
    <scope>NUCLEOTIDE SEQUENCE</scope>
</reference>
<gene>
    <name evidence="1" type="ORF">MRATA1EN22A_LOCUS3241</name>
</gene>
<organism evidence="1 2">
    <name type="scientific">Rangifer tarandus platyrhynchus</name>
    <name type="common">Svalbard reindeer</name>
    <dbReference type="NCBI Taxonomy" id="3082113"/>
    <lineage>
        <taxon>Eukaryota</taxon>
        <taxon>Metazoa</taxon>
        <taxon>Chordata</taxon>
        <taxon>Craniata</taxon>
        <taxon>Vertebrata</taxon>
        <taxon>Euteleostomi</taxon>
        <taxon>Mammalia</taxon>
        <taxon>Eutheria</taxon>
        <taxon>Laurasiatheria</taxon>
        <taxon>Artiodactyla</taxon>
        <taxon>Ruminantia</taxon>
        <taxon>Pecora</taxon>
        <taxon>Cervidae</taxon>
        <taxon>Odocoileinae</taxon>
        <taxon>Rangifer</taxon>
    </lineage>
</organism>
<proteinExistence type="predicted"/>
<accession>A0AC59Y8X8</accession>
<dbReference type="Proteomes" id="UP001162501">
    <property type="component" value="Chromosome 11"/>
</dbReference>
<protein>
    <submittedName>
        <fullName evidence="1">Uncharacterized protein</fullName>
    </submittedName>
</protein>
<evidence type="ECO:0000313" key="2">
    <source>
        <dbReference type="Proteomes" id="UP001162501"/>
    </source>
</evidence>
<dbReference type="EMBL" id="OX596095">
    <property type="protein sequence ID" value="CAM9489893.1"/>
    <property type="molecule type" value="Genomic_DNA"/>
</dbReference>